<dbReference type="EMBL" id="CM017321">
    <property type="protein sequence ID" value="KAE7997823.1"/>
    <property type="molecule type" value="Genomic_DNA"/>
</dbReference>
<evidence type="ECO:0000313" key="1">
    <source>
        <dbReference type="EMBL" id="KAE7997823.1"/>
    </source>
</evidence>
<sequence>MSCLPLNLQPARMAWKSLTSKLQSQLHKLQRSKAIKKPRNRLLKKTAGAGGVWPSLFTEQRFKRNKRLAIHSYHRRGRPGKHLFETKTASVYVDKLFREPHQLTNCSPITKSVKPLDVPGGSCLVEKPLSADDMWESLGLASPLMRGVDERAEEFIARFRAEMEVQEMLANGT</sequence>
<organism evidence="1 2">
    <name type="scientific">Carpinus fangiana</name>
    <dbReference type="NCBI Taxonomy" id="176857"/>
    <lineage>
        <taxon>Eukaryota</taxon>
        <taxon>Viridiplantae</taxon>
        <taxon>Streptophyta</taxon>
        <taxon>Embryophyta</taxon>
        <taxon>Tracheophyta</taxon>
        <taxon>Spermatophyta</taxon>
        <taxon>Magnoliopsida</taxon>
        <taxon>eudicotyledons</taxon>
        <taxon>Gunneridae</taxon>
        <taxon>Pentapetalae</taxon>
        <taxon>rosids</taxon>
        <taxon>fabids</taxon>
        <taxon>Fagales</taxon>
        <taxon>Betulaceae</taxon>
        <taxon>Carpinus</taxon>
    </lineage>
</organism>
<name>A0A5N6QHZ1_9ROSI</name>
<dbReference type="AlphaFoldDB" id="A0A5N6QHZ1"/>
<reference evidence="1 2" key="1">
    <citation type="submission" date="2019-06" db="EMBL/GenBank/DDBJ databases">
        <title>A chromosomal-level reference genome of Carpinus fangiana (Coryloideae, Betulaceae).</title>
        <authorList>
            <person name="Yang X."/>
            <person name="Wang Z."/>
            <person name="Zhang L."/>
            <person name="Hao G."/>
            <person name="Liu J."/>
            <person name="Yang Y."/>
        </authorList>
    </citation>
    <scope>NUCLEOTIDE SEQUENCE [LARGE SCALE GENOMIC DNA]</scope>
    <source>
        <strain evidence="1">Cfa_2016G</strain>
        <tissue evidence="1">Leaf</tissue>
    </source>
</reference>
<accession>A0A5N6QHZ1</accession>
<dbReference type="OrthoDB" id="1536762at2759"/>
<proteinExistence type="predicted"/>
<dbReference type="Proteomes" id="UP000327013">
    <property type="component" value="Chromosome 1"/>
</dbReference>
<evidence type="ECO:0000313" key="2">
    <source>
        <dbReference type="Proteomes" id="UP000327013"/>
    </source>
</evidence>
<keyword evidence="2" id="KW-1185">Reference proteome</keyword>
<gene>
    <name evidence="1" type="ORF">FH972_002424</name>
</gene>
<dbReference type="Pfam" id="PF05553">
    <property type="entry name" value="DUF761"/>
    <property type="match status" value="1"/>
</dbReference>
<protein>
    <submittedName>
        <fullName evidence="1">Uncharacterized protein</fullName>
    </submittedName>
</protein>
<dbReference type="InterPro" id="IPR008480">
    <property type="entry name" value="DUF761_pln"/>
</dbReference>